<accession>B0TEP7</accession>
<name>B0TEP7_HELMI</name>
<gene>
    <name evidence="1" type="ORF">HM1_1729</name>
</gene>
<evidence type="ECO:0000313" key="1">
    <source>
        <dbReference type="EMBL" id="ABZ84299.1"/>
    </source>
</evidence>
<dbReference type="EMBL" id="CP000930">
    <property type="protein sequence ID" value="ABZ84299.1"/>
    <property type="molecule type" value="Genomic_DNA"/>
</dbReference>
<dbReference type="KEGG" id="hmo:HM1_1729"/>
<dbReference type="Proteomes" id="UP000008550">
    <property type="component" value="Chromosome"/>
</dbReference>
<protein>
    <submittedName>
        <fullName evidence="1">Uncharacterized protein</fullName>
    </submittedName>
</protein>
<proteinExistence type="predicted"/>
<dbReference type="HOGENOM" id="CLU_3234438_0_0_9"/>
<dbReference type="STRING" id="498761.HM1_1729"/>
<reference evidence="1 2" key="1">
    <citation type="journal article" date="2008" name="J. Bacteriol.">
        <title>The genome of Heliobacterium modesticaldum, a phototrophic representative of the Firmicutes containing the simplest photosynthetic apparatus.</title>
        <authorList>
            <person name="Sattley W.M."/>
            <person name="Madigan M.T."/>
            <person name="Swingley W.D."/>
            <person name="Cheung P.C."/>
            <person name="Clocksin K.M."/>
            <person name="Conrad A.L."/>
            <person name="Dejesa L.C."/>
            <person name="Honchak B.M."/>
            <person name="Jung D.O."/>
            <person name="Karbach L.E."/>
            <person name="Kurdoglu A."/>
            <person name="Lahiri S."/>
            <person name="Mastrian S.D."/>
            <person name="Page L.E."/>
            <person name="Taylor H.L."/>
            <person name="Wang Z.T."/>
            <person name="Raymond J."/>
            <person name="Chen M."/>
            <person name="Blankenship R.E."/>
            <person name="Touchman J.W."/>
        </authorList>
    </citation>
    <scope>NUCLEOTIDE SEQUENCE [LARGE SCALE GENOMIC DNA]</scope>
    <source>
        <strain evidence="2">ATCC 51547 / Ice1</strain>
    </source>
</reference>
<evidence type="ECO:0000313" key="2">
    <source>
        <dbReference type="Proteomes" id="UP000008550"/>
    </source>
</evidence>
<keyword evidence="2" id="KW-1185">Reference proteome</keyword>
<dbReference type="AlphaFoldDB" id="B0TEP7"/>
<organism evidence="1 2">
    <name type="scientific">Heliobacterium modesticaldum (strain ATCC 51547 / Ice1)</name>
    <dbReference type="NCBI Taxonomy" id="498761"/>
    <lineage>
        <taxon>Bacteria</taxon>
        <taxon>Bacillati</taxon>
        <taxon>Bacillota</taxon>
        <taxon>Clostridia</taxon>
        <taxon>Eubacteriales</taxon>
        <taxon>Heliobacteriaceae</taxon>
        <taxon>Heliomicrobium</taxon>
    </lineage>
</organism>
<sequence>MHGHSLSFLILIMCFLRFPFLLSAFCTHRFRLALCAKNNNGLL</sequence>